<feature type="transmembrane region" description="Helical" evidence="1">
    <location>
        <begin position="66"/>
        <end position="85"/>
    </location>
</feature>
<dbReference type="AlphaFoldDB" id="A0A9D1Z705"/>
<reference evidence="3" key="1">
    <citation type="journal article" date="2021" name="PeerJ">
        <title>Extensive microbial diversity within the chicken gut microbiome revealed by metagenomics and culture.</title>
        <authorList>
            <person name="Gilroy R."/>
            <person name="Ravi A."/>
            <person name="Getino M."/>
            <person name="Pursley I."/>
            <person name="Horton D.L."/>
            <person name="Alikhan N.F."/>
            <person name="Baker D."/>
            <person name="Gharbi K."/>
            <person name="Hall N."/>
            <person name="Watson M."/>
            <person name="Adriaenssens E.M."/>
            <person name="Foster-Nyarko E."/>
            <person name="Jarju S."/>
            <person name="Secka A."/>
            <person name="Antonio M."/>
            <person name="Oren A."/>
            <person name="Chaudhuri R.R."/>
            <person name="La Ragione R."/>
            <person name="Hildebrand F."/>
            <person name="Pallen M.J."/>
        </authorList>
    </citation>
    <scope>NUCLEOTIDE SEQUENCE</scope>
    <source>
        <strain evidence="3">CHK199-9574</strain>
    </source>
</reference>
<sequence>MIEIGGEEMKCGHCGAVIDDDSVFCSVCGSNQHGLPNEDVWRRYFKPDEGPGVRVVAPPQDAKNKWWAILCFLFPIVGLILYFVWKKDLPHRARSCGYGAAVGAFVWALAGICLFMFTLPTQ</sequence>
<dbReference type="Proteomes" id="UP000824135">
    <property type="component" value="Unassembled WGS sequence"/>
</dbReference>
<feature type="transmembrane region" description="Helical" evidence="1">
    <location>
        <begin position="97"/>
        <end position="119"/>
    </location>
</feature>
<reference evidence="3" key="2">
    <citation type="submission" date="2021-04" db="EMBL/GenBank/DDBJ databases">
        <authorList>
            <person name="Gilroy R."/>
        </authorList>
    </citation>
    <scope>NUCLEOTIDE SEQUENCE</scope>
    <source>
        <strain evidence="3">CHK199-9574</strain>
    </source>
</reference>
<proteinExistence type="predicted"/>
<keyword evidence="1" id="KW-0472">Membrane</keyword>
<feature type="domain" description="Zinc-ribbon" evidence="2">
    <location>
        <begin position="10"/>
        <end position="30"/>
    </location>
</feature>
<comment type="caution">
    <text evidence="3">The sequence shown here is derived from an EMBL/GenBank/DDBJ whole genome shotgun (WGS) entry which is preliminary data.</text>
</comment>
<keyword evidence="1" id="KW-0812">Transmembrane</keyword>
<gene>
    <name evidence="3" type="ORF">H9728_02500</name>
</gene>
<dbReference type="EMBL" id="DXCO01000019">
    <property type="protein sequence ID" value="HIY77891.1"/>
    <property type="molecule type" value="Genomic_DNA"/>
</dbReference>
<evidence type="ECO:0000313" key="4">
    <source>
        <dbReference type="Proteomes" id="UP000824135"/>
    </source>
</evidence>
<protein>
    <submittedName>
        <fullName evidence="3">Zinc-ribbon domain-containing protein</fullName>
    </submittedName>
</protein>
<dbReference type="Pfam" id="PF13240">
    <property type="entry name" value="Zn_Ribbon_1"/>
    <property type="match status" value="1"/>
</dbReference>
<name>A0A9D1Z705_9FIRM</name>
<dbReference type="InterPro" id="IPR026870">
    <property type="entry name" value="Zinc_ribbon_dom"/>
</dbReference>
<evidence type="ECO:0000313" key="3">
    <source>
        <dbReference type="EMBL" id="HIY77891.1"/>
    </source>
</evidence>
<evidence type="ECO:0000256" key="1">
    <source>
        <dbReference type="SAM" id="Phobius"/>
    </source>
</evidence>
<evidence type="ECO:0000259" key="2">
    <source>
        <dbReference type="Pfam" id="PF13240"/>
    </source>
</evidence>
<accession>A0A9D1Z705</accession>
<keyword evidence="1" id="KW-1133">Transmembrane helix</keyword>
<organism evidence="3 4">
    <name type="scientific">Candidatus Borkfalkia excrementavium</name>
    <dbReference type="NCBI Taxonomy" id="2838505"/>
    <lineage>
        <taxon>Bacteria</taxon>
        <taxon>Bacillati</taxon>
        <taxon>Bacillota</taxon>
        <taxon>Clostridia</taxon>
        <taxon>Christensenellales</taxon>
        <taxon>Christensenellaceae</taxon>
        <taxon>Candidatus Borkfalkia</taxon>
    </lineage>
</organism>